<name>A0ABR8KKY9_9SPHN</name>
<comment type="caution">
    <text evidence="1">The sequence shown here is derived from an EMBL/GenBank/DDBJ whole genome shotgun (WGS) entry which is preliminary data.</text>
</comment>
<dbReference type="Proteomes" id="UP000635384">
    <property type="component" value="Unassembled WGS sequence"/>
</dbReference>
<accession>A0ABR8KKY9</accession>
<organism evidence="1 2">
    <name type="scientific">Erythrobacter rubeus</name>
    <dbReference type="NCBI Taxonomy" id="2760803"/>
    <lineage>
        <taxon>Bacteria</taxon>
        <taxon>Pseudomonadati</taxon>
        <taxon>Pseudomonadota</taxon>
        <taxon>Alphaproteobacteria</taxon>
        <taxon>Sphingomonadales</taxon>
        <taxon>Erythrobacteraceae</taxon>
        <taxon>Erythrobacter/Porphyrobacter group</taxon>
        <taxon>Erythrobacter</taxon>
    </lineage>
</organism>
<sequence length="155" mass="16944">MSANSQSGAASKIPLSEIEGQWRGDGWAVREEGGTKEGVRCRMKTRYQSGSRRLNISGKCAATSGTYTLLGHIKDYPSTDRVTGRWVNPRGVGVVNIAGNRSGNRLTFFYEAKDKETKEKVRYKTVWDLSGDGFSLSTGVGGGSNDELGKITFRR</sequence>
<evidence type="ECO:0000313" key="2">
    <source>
        <dbReference type="Proteomes" id="UP000635384"/>
    </source>
</evidence>
<evidence type="ECO:0008006" key="3">
    <source>
        <dbReference type="Google" id="ProtNLM"/>
    </source>
</evidence>
<proteinExistence type="predicted"/>
<reference evidence="1 2" key="1">
    <citation type="submission" date="2020-09" db="EMBL/GenBank/DDBJ databases">
        <authorList>
            <person name="Yoon J.-W."/>
        </authorList>
    </citation>
    <scope>NUCLEOTIDE SEQUENCE [LARGE SCALE GENOMIC DNA]</scope>
    <source>
        <strain evidence="1 2">KMU-140</strain>
    </source>
</reference>
<dbReference type="EMBL" id="JACXLC010000001">
    <property type="protein sequence ID" value="MBD2840998.1"/>
    <property type="molecule type" value="Genomic_DNA"/>
</dbReference>
<keyword evidence="2" id="KW-1185">Reference proteome</keyword>
<gene>
    <name evidence="1" type="ORF">IB285_01880</name>
</gene>
<protein>
    <recommendedName>
        <fullName evidence="3">DUF1579 domain-containing protein</fullName>
    </recommendedName>
</protein>
<evidence type="ECO:0000313" key="1">
    <source>
        <dbReference type="EMBL" id="MBD2840998.1"/>
    </source>
</evidence>